<dbReference type="InterPro" id="IPR007352">
    <property type="entry name" value="DUF420"/>
</dbReference>
<proteinExistence type="predicted"/>
<accession>A0A2N3IDD0</accession>
<feature type="transmembrane region" description="Helical" evidence="1">
    <location>
        <begin position="79"/>
        <end position="99"/>
    </location>
</feature>
<keyword evidence="1" id="KW-0812">Transmembrane</keyword>
<sequence>MQTEATKPQLLNKTLVNVFSIAIPVAVAVLLGIRIKVNLGEWTKFLPHLNAVINSLTSILLILGLVFIKQKKIKAHQNVMLTSFALGSLFLVTYVLYHFSNESTAYPDNAWKPVYLFVLISHIALSIGVVRFVLLALYYALQKDFAKHKKMTKIAYPVWLYVSITGVIVYLMISPYYS</sequence>
<feature type="transmembrane region" description="Helical" evidence="1">
    <location>
        <begin position="114"/>
        <end position="141"/>
    </location>
</feature>
<feature type="transmembrane region" description="Helical" evidence="1">
    <location>
        <begin position="153"/>
        <end position="173"/>
    </location>
</feature>
<organism evidence="2 3">
    <name type="scientific">Raineya orbicola</name>
    <dbReference type="NCBI Taxonomy" id="2016530"/>
    <lineage>
        <taxon>Bacteria</taxon>
        <taxon>Pseudomonadati</taxon>
        <taxon>Bacteroidota</taxon>
        <taxon>Cytophagia</taxon>
        <taxon>Cytophagales</taxon>
        <taxon>Raineyaceae</taxon>
        <taxon>Raineya</taxon>
    </lineage>
</organism>
<comment type="caution">
    <text evidence="2">The sequence shown here is derived from an EMBL/GenBank/DDBJ whole genome shotgun (WGS) entry which is preliminary data.</text>
</comment>
<evidence type="ECO:0000313" key="2">
    <source>
        <dbReference type="EMBL" id="PKQ68278.1"/>
    </source>
</evidence>
<protein>
    <submittedName>
        <fullName evidence="2">Putative membrane protein</fullName>
    </submittedName>
</protein>
<keyword evidence="1" id="KW-1133">Transmembrane helix</keyword>
<evidence type="ECO:0000313" key="3">
    <source>
        <dbReference type="Proteomes" id="UP000233387"/>
    </source>
</evidence>
<dbReference type="PANTHER" id="PTHR37692">
    <property type="entry name" value="HYPOTHETICAL MEMBRANE SPANNING PROTEIN"/>
    <property type="match status" value="1"/>
</dbReference>
<dbReference type="AlphaFoldDB" id="A0A2N3IDD0"/>
<dbReference type="PANTHER" id="PTHR37692:SF1">
    <property type="entry name" value="DUF420 DOMAIN-CONTAINING PROTEIN"/>
    <property type="match status" value="1"/>
</dbReference>
<gene>
    <name evidence="2" type="ORF">Rain11_1746</name>
</gene>
<feature type="transmembrane region" description="Helical" evidence="1">
    <location>
        <begin position="15"/>
        <end position="33"/>
    </location>
</feature>
<dbReference type="Pfam" id="PF04238">
    <property type="entry name" value="DUF420"/>
    <property type="match status" value="1"/>
</dbReference>
<dbReference type="EMBL" id="NKXO01000026">
    <property type="protein sequence ID" value="PKQ68278.1"/>
    <property type="molecule type" value="Genomic_DNA"/>
</dbReference>
<dbReference type="OrthoDB" id="9811380at2"/>
<feature type="transmembrane region" description="Helical" evidence="1">
    <location>
        <begin position="45"/>
        <end position="67"/>
    </location>
</feature>
<dbReference type="Proteomes" id="UP000233387">
    <property type="component" value="Unassembled WGS sequence"/>
</dbReference>
<name>A0A2N3IDD0_9BACT</name>
<evidence type="ECO:0000256" key="1">
    <source>
        <dbReference type="SAM" id="Phobius"/>
    </source>
</evidence>
<dbReference type="RefSeq" id="WP_101359017.1">
    <property type="nucleotide sequence ID" value="NZ_NKXO01000026.1"/>
</dbReference>
<keyword evidence="3" id="KW-1185">Reference proteome</keyword>
<keyword evidence="1" id="KW-0472">Membrane</keyword>
<reference evidence="2 3" key="1">
    <citation type="submission" date="2017-06" db="EMBL/GenBank/DDBJ databases">
        <title>Raineya orbicola gen. nov., sp. nov. a slightly thermophilic bacterium of the phylum Bacteroidetes and the description of Raineyaceae fam. nov.</title>
        <authorList>
            <person name="Albuquerque L."/>
            <person name="Polonia A.R.M."/>
            <person name="Barroso C."/>
            <person name="Froufe H.J.C."/>
            <person name="Lage O."/>
            <person name="Lobo-Da-Cunha A."/>
            <person name="Egas C."/>
            <person name="Da Costa M.S."/>
        </authorList>
    </citation>
    <scope>NUCLEOTIDE SEQUENCE [LARGE SCALE GENOMIC DNA]</scope>
    <source>
        <strain evidence="2 3">SPSPC-11</strain>
    </source>
</reference>